<evidence type="ECO:0000313" key="4">
    <source>
        <dbReference type="Proteomes" id="UP000003824"/>
    </source>
</evidence>
<dbReference type="PANTHER" id="PTHR23150">
    <property type="entry name" value="SULFATASE MODIFYING FACTOR 1, 2"/>
    <property type="match status" value="1"/>
</dbReference>
<dbReference type="Gene3D" id="3.90.1580.10">
    <property type="entry name" value="paralog of FGE (formylglycine-generating enzyme)"/>
    <property type="match status" value="1"/>
</dbReference>
<dbReference type="InterPro" id="IPR005532">
    <property type="entry name" value="SUMF_dom"/>
</dbReference>
<proteinExistence type="predicted"/>
<sequence>MQPWPPLGHDPFRRFGDSPLPGSLHDLVVWLHDGSSGLASPWERAAASRQRRSRRDLRWGRPLIPSPTPSDSVQFTAPVVPPPWNRVALPGAERGRLLASGTMWAQEIVAGRPAWRHTPSGVVFRAVPGGTFRMGLSDAELDAVRAIERAEGADDDLEAFFAGAVRARPVREVRVEPFLIARHPLTVAQVRHWLPEYEDSFAESDSSTARFEDDVDDLLGTLPFRLPSEAEWEYAARAGTTTLTFRGDGRPDEDQVLDDFADEERTAAAENAFGLAAMGSANEICADVWIPHFTEAPADARPRTGDGPRVVRGGAGDLYPWQGCDEWLLLLSATRDELQDFTAVRPAAPVPTSQGT</sequence>
<dbReference type="eggNOG" id="COG1262">
    <property type="taxonomic scope" value="Bacteria"/>
</dbReference>
<accession>D6A8X7</accession>
<dbReference type="Pfam" id="PF03781">
    <property type="entry name" value="FGE-sulfatase"/>
    <property type="match status" value="1"/>
</dbReference>
<evidence type="ECO:0000256" key="1">
    <source>
        <dbReference type="SAM" id="MobiDB-lite"/>
    </source>
</evidence>
<organism evidence="3 4">
    <name type="scientific">Streptomyces viridosporus (strain ATCC 14672 / DSM 40746 / JCM 4963 / KCTC 9882 / NRRL B-12104 / FH 1290)</name>
    <name type="common">Streptomyces ghanaensis</name>
    <dbReference type="NCBI Taxonomy" id="566461"/>
    <lineage>
        <taxon>Bacteria</taxon>
        <taxon>Bacillati</taxon>
        <taxon>Actinomycetota</taxon>
        <taxon>Actinomycetes</taxon>
        <taxon>Kitasatosporales</taxon>
        <taxon>Streptomycetaceae</taxon>
        <taxon>Streptomyces</taxon>
    </lineage>
</organism>
<feature type="domain" description="Sulfatase-modifying factor enzyme-like" evidence="2">
    <location>
        <begin position="207"/>
        <end position="315"/>
    </location>
</feature>
<gene>
    <name evidence="3" type="ORF">SSFG_01448</name>
</gene>
<evidence type="ECO:0000313" key="3">
    <source>
        <dbReference type="EMBL" id="EFE66195.2"/>
    </source>
</evidence>
<dbReference type="Proteomes" id="UP000003824">
    <property type="component" value="Unassembled WGS sequence"/>
</dbReference>
<dbReference type="EMBL" id="DS999641">
    <property type="protein sequence ID" value="EFE66195.2"/>
    <property type="molecule type" value="Genomic_DNA"/>
</dbReference>
<dbReference type="GO" id="GO:0120147">
    <property type="term" value="F:formylglycine-generating oxidase activity"/>
    <property type="evidence" value="ECO:0007669"/>
    <property type="project" value="TreeGrafter"/>
</dbReference>
<dbReference type="InterPro" id="IPR016187">
    <property type="entry name" value="CTDL_fold"/>
</dbReference>
<reference evidence="4" key="1">
    <citation type="submission" date="2008-12" db="EMBL/GenBank/DDBJ databases">
        <title>Annotation of Streptomyces ghanaensis ATCC 14672.</title>
        <authorList>
            <consortium name="The Broad Institute Genome Sequencing Platform"/>
            <consortium name="Broad Institute Microbial Sequencing Center"/>
            <person name="Fischbach M."/>
            <person name="Ward D."/>
            <person name="Young S."/>
            <person name="Kodira C.D."/>
            <person name="Zeng Q."/>
            <person name="Koehrsen M."/>
            <person name="Godfrey P."/>
            <person name="Alvarado L."/>
            <person name="Berlin A.M."/>
            <person name="Borenstein D."/>
            <person name="Chen Z."/>
            <person name="Engels R."/>
            <person name="Freedman E."/>
            <person name="Gellesch M."/>
            <person name="Goldberg J."/>
            <person name="Griggs A."/>
            <person name="Gujja S."/>
            <person name="Heiman D.I."/>
            <person name="Hepburn T.A."/>
            <person name="Howarth C."/>
            <person name="Jen D."/>
            <person name="Larson L."/>
            <person name="Lewis B."/>
            <person name="Mehta T."/>
            <person name="Park D."/>
            <person name="Pearson M."/>
            <person name="Roberts A."/>
            <person name="Saif S."/>
            <person name="Shea T.D."/>
            <person name="Shenoy N."/>
            <person name="Sisk P."/>
            <person name="Stolte C."/>
            <person name="Sykes S.N."/>
            <person name="Walk T."/>
            <person name="White J."/>
            <person name="Yandava C."/>
            <person name="Straight P."/>
            <person name="Clardy J."/>
            <person name="Hung D."/>
            <person name="Kolter R."/>
            <person name="Mekalanos J."/>
            <person name="Walker S."/>
            <person name="Walsh C.T."/>
            <person name="Wieland B.L.C."/>
            <person name="Ilzarbe M."/>
            <person name="Galagan J."/>
            <person name="Nusbaum C."/>
            <person name="Birren B."/>
        </authorList>
    </citation>
    <scope>NUCLEOTIDE SEQUENCE [LARGE SCALE GENOMIC DNA]</scope>
    <source>
        <strain evidence="4">ATCC 14672 / DSM 40746 / JCM 4963 / KCTC 9882 / NRRL B-12104 / FH 1290</strain>
    </source>
</reference>
<dbReference type="InterPro" id="IPR042095">
    <property type="entry name" value="SUMF_sf"/>
</dbReference>
<evidence type="ECO:0000259" key="2">
    <source>
        <dbReference type="Pfam" id="PF03781"/>
    </source>
</evidence>
<dbReference type="SUPFAM" id="SSF56436">
    <property type="entry name" value="C-type lectin-like"/>
    <property type="match status" value="1"/>
</dbReference>
<protein>
    <submittedName>
        <fullName evidence="3">Predicted protein</fullName>
    </submittedName>
</protein>
<dbReference type="InterPro" id="IPR051043">
    <property type="entry name" value="Sulfatase_Mod_Factor_Kinase"/>
</dbReference>
<dbReference type="AlphaFoldDB" id="D6A8X7"/>
<dbReference type="PANTHER" id="PTHR23150:SF19">
    <property type="entry name" value="FORMYLGLYCINE-GENERATING ENZYME"/>
    <property type="match status" value="1"/>
</dbReference>
<feature type="region of interest" description="Disordered" evidence="1">
    <location>
        <begin position="42"/>
        <end position="76"/>
    </location>
</feature>
<name>D6A8X7_STRV1</name>